<proteinExistence type="predicted"/>
<dbReference type="EMBL" id="BBPA01000059">
    <property type="protein sequence ID" value="GAL94591.1"/>
    <property type="molecule type" value="Genomic_DNA"/>
</dbReference>
<evidence type="ECO:0008006" key="3">
    <source>
        <dbReference type="Google" id="ProtNLM"/>
    </source>
</evidence>
<evidence type="ECO:0000313" key="2">
    <source>
        <dbReference type="Proteomes" id="UP000030321"/>
    </source>
</evidence>
<gene>
    <name evidence="1" type="ORF">N44_03171</name>
</gene>
<accession>A0A0A1VZ88</accession>
<sequence>MNTSVSILAEIPEILHQSLQQYLETHPGWDQDGVFTAALSFFLLNCQSSERMNFEEQNSCAKVYLETLFQRSEC</sequence>
<dbReference type="AlphaFoldDB" id="A0A0A1VZ88"/>
<protein>
    <recommendedName>
        <fullName evidence="3">DUF2811 domain-containing protein</fullName>
    </recommendedName>
</protein>
<dbReference type="GeneID" id="66705379"/>
<dbReference type="Proteomes" id="UP000030321">
    <property type="component" value="Unassembled WGS sequence"/>
</dbReference>
<dbReference type="Pfam" id="PF10929">
    <property type="entry name" value="DUF2811"/>
    <property type="match status" value="1"/>
</dbReference>
<comment type="caution">
    <text evidence="1">The sequence shown here is derived from an EMBL/GenBank/DDBJ whole genome shotgun (WGS) entry which is preliminary data.</text>
</comment>
<dbReference type="InterPro" id="IPR021231">
    <property type="entry name" value="DUF2811"/>
</dbReference>
<evidence type="ECO:0000313" key="1">
    <source>
        <dbReference type="EMBL" id="GAL94591.1"/>
    </source>
</evidence>
<name>A0A0A1VZ88_MICAE</name>
<reference evidence="2" key="1">
    <citation type="journal article" date="2015" name="Genome">
        <title>Whole Genome Sequence of the Non-Microcystin-Producing Microcystis aeruginosa Strain NIES-44.</title>
        <authorList>
            <person name="Okano K."/>
            <person name="Miyata N."/>
            <person name="Ozaki Y."/>
        </authorList>
    </citation>
    <scope>NUCLEOTIDE SEQUENCE [LARGE SCALE GENOMIC DNA]</scope>
    <source>
        <strain evidence="2">NIES-44</strain>
    </source>
</reference>
<dbReference type="RefSeq" id="WP_002800048.1">
    <property type="nucleotide sequence ID" value="NZ_BBPA01000059.1"/>
</dbReference>
<organism evidence="1 2">
    <name type="scientific">Microcystis aeruginosa NIES-44</name>
    <dbReference type="NCBI Taxonomy" id="449439"/>
    <lineage>
        <taxon>Bacteria</taxon>
        <taxon>Bacillati</taxon>
        <taxon>Cyanobacteriota</taxon>
        <taxon>Cyanophyceae</taxon>
        <taxon>Oscillatoriophycideae</taxon>
        <taxon>Chroococcales</taxon>
        <taxon>Microcystaceae</taxon>
        <taxon>Microcystis</taxon>
    </lineage>
</organism>